<accession>A0A6N9HLV7</accession>
<protein>
    <recommendedName>
        <fullName evidence="3">Peptidase S8</fullName>
    </recommendedName>
</protein>
<dbReference type="Gene3D" id="2.60.40.10">
    <property type="entry name" value="Immunoglobulins"/>
    <property type="match status" value="2"/>
</dbReference>
<sequence>TDAAGPYSFAWDTTTRADGATSIVAKAYDSSGNVGTSTINVTVGNNVVADTTAPVVNITNPVNGATISGNVNIGASATDNVAIANVSLYVDGVLKATGNGSVTYTWNARKEASGTHTIQAIARDTAGNSTTKTVQVVK</sequence>
<evidence type="ECO:0000313" key="1">
    <source>
        <dbReference type="EMBL" id="MYN03645.1"/>
    </source>
</evidence>
<dbReference type="RefSeq" id="WP_229502912.1">
    <property type="nucleotide sequence ID" value="NZ_WWCJ01000011.1"/>
</dbReference>
<feature type="non-terminal residue" evidence="1">
    <location>
        <position position="1"/>
    </location>
</feature>
<proteinExistence type="predicted"/>
<organism evidence="1 2">
    <name type="scientific">Pseudoduganella guangdongensis</name>
    <dbReference type="NCBI Taxonomy" id="2692179"/>
    <lineage>
        <taxon>Bacteria</taxon>
        <taxon>Pseudomonadati</taxon>
        <taxon>Pseudomonadota</taxon>
        <taxon>Betaproteobacteria</taxon>
        <taxon>Burkholderiales</taxon>
        <taxon>Oxalobacteraceae</taxon>
        <taxon>Telluria group</taxon>
        <taxon>Pseudoduganella</taxon>
    </lineage>
</organism>
<dbReference type="Proteomes" id="UP000448575">
    <property type="component" value="Unassembled WGS sequence"/>
</dbReference>
<dbReference type="Pfam" id="PF17957">
    <property type="entry name" value="Big_7"/>
    <property type="match status" value="1"/>
</dbReference>
<keyword evidence="2" id="KW-1185">Reference proteome</keyword>
<dbReference type="InterPro" id="IPR013783">
    <property type="entry name" value="Ig-like_fold"/>
</dbReference>
<gene>
    <name evidence="1" type="ORF">GTP41_16235</name>
</gene>
<evidence type="ECO:0008006" key="3">
    <source>
        <dbReference type="Google" id="ProtNLM"/>
    </source>
</evidence>
<name>A0A6N9HLV7_9BURK</name>
<dbReference type="AlphaFoldDB" id="A0A6N9HLV7"/>
<evidence type="ECO:0000313" key="2">
    <source>
        <dbReference type="Proteomes" id="UP000448575"/>
    </source>
</evidence>
<dbReference type="EMBL" id="WWCJ01000011">
    <property type="protein sequence ID" value="MYN03645.1"/>
    <property type="molecule type" value="Genomic_DNA"/>
</dbReference>
<comment type="caution">
    <text evidence="1">The sequence shown here is derived from an EMBL/GenBank/DDBJ whole genome shotgun (WGS) entry which is preliminary data.</text>
</comment>
<reference evidence="1 2" key="1">
    <citation type="submission" date="2019-12" db="EMBL/GenBank/DDBJ databases">
        <title>Novel species isolated from a subtropical stream in China.</title>
        <authorList>
            <person name="Lu H."/>
        </authorList>
    </citation>
    <scope>NUCLEOTIDE SEQUENCE [LARGE SCALE GENOMIC DNA]</scope>
    <source>
        <strain evidence="1 2">DS3</strain>
    </source>
</reference>